<reference evidence="10" key="1">
    <citation type="submission" date="2022-01" db="EMBL/GenBank/DDBJ databases">
        <authorList>
            <person name="Jo J.-H."/>
            <person name="Im W.-T."/>
        </authorList>
    </citation>
    <scope>NUCLEOTIDE SEQUENCE</scope>
    <source>
        <strain evidence="10">NA20</strain>
    </source>
</reference>
<keyword evidence="6 7" id="KW-0408">Iron</keyword>
<dbReference type="GO" id="GO:0004601">
    <property type="term" value="F:peroxidase activity"/>
    <property type="evidence" value="ECO:0007669"/>
    <property type="project" value="UniProtKB-KW"/>
</dbReference>
<dbReference type="SUPFAM" id="SSF46626">
    <property type="entry name" value="Cytochrome c"/>
    <property type="match status" value="2"/>
</dbReference>
<feature type="chain" id="PRO_5047449813" evidence="8">
    <location>
        <begin position="24"/>
        <end position="381"/>
    </location>
</feature>
<evidence type="ECO:0000256" key="1">
    <source>
        <dbReference type="ARBA" id="ARBA00004196"/>
    </source>
</evidence>
<feature type="domain" description="Cytochrome c" evidence="9">
    <location>
        <begin position="232"/>
        <end position="368"/>
    </location>
</feature>
<keyword evidence="11" id="KW-1185">Reference proteome</keyword>
<name>A0ABS9KLJ7_9BACT</name>
<organism evidence="10 11">
    <name type="scientific">Terrimonas ginsenosidimutans</name>
    <dbReference type="NCBI Taxonomy" id="2908004"/>
    <lineage>
        <taxon>Bacteria</taxon>
        <taxon>Pseudomonadati</taxon>
        <taxon>Bacteroidota</taxon>
        <taxon>Chitinophagia</taxon>
        <taxon>Chitinophagales</taxon>
        <taxon>Chitinophagaceae</taxon>
        <taxon>Terrimonas</taxon>
    </lineage>
</organism>
<proteinExistence type="predicted"/>
<dbReference type="PANTHER" id="PTHR30600:SF10">
    <property type="entry name" value="BLL6722 PROTEIN"/>
    <property type="match status" value="1"/>
</dbReference>
<evidence type="ECO:0000256" key="4">
    <source>
        <dbReference type="ARBA" id="ARBA00022729"/>
    </source>
</evidence>
<evidence type="ECO:0000256" key="5">
    <source>
        <dbReference type="ARBA" id="ARBA00023002"/>
    </source>
</evidence>
<dbReference type="Pfam" id="PF03150">
    <property type="entry name" value="CCP_MauG"/>
    <property type="match status" value="1"/>
</dbReference>
<evidence type="ECO:0000256" key="8">
    <source>
        <dbReference type="SAM" id="SignalP"/>
    </source>
</evidence>
<dbReference type="EMBL" id="JAKLTR010000002">
    <property type="protein sequence ID" value="MCG2613198.1"/>
    <property type="molecule type" value="Genomic_DNA"/>
</dbReference>
<dbReference type="InterPro" id="IPR051395">
    <property type="entry name" value="Cytochrome_c_Peroxidase/MauG"/>
</dbReference>
<evidence type="ECO:0000313" key="10">
    <source>
        <dbReference type="EMBL" id="MCG2613198.1"/>
    </source>
</evidence>
<comment type="caution">
    <text evidence="10">The sequence shown here is derived from an EMBL/GenBank/DDBJ whole genome shotgun (WGS) entry which is preliminary data.</text>
</comment>
<keyword evidence="5" id="KW-0560">Oxidoreductase</keyword>
<keyword evidence="3 7" id="KW-0479">Metal-binding</keyword>
<evidence type="ECO:0000259" key="9">
    <source>
        <dbReference type="PROSITE" id="PS51007"/>
    </source>
</evidence>
<comment type="subcellular location">
    <subcellularLocation>
        <location evidence="1">Cell envelope</location>
    </subcellularLocation>
</comment>
<evidence type="ECO:0000256" key="6">
    <source>
        <dbReference type="ARBA" id="ARBA00023004"/>
    </source>
</evidence>
<gene>
    <name evidence="10" type="ORF">LZZ85_02865</name>
</gene>
<keyword evidence="10" id="KW-0575">Peroxidase</keyword>
<sequence length="381" mass="43175">MKLKRTSICLALIAGSVTILSWATSRSATMNGRGLNDSLRLLYARPAGEWPAPNIDQGLPYEELSALPYDSEWLRVEKDPQVKLGQVLFFDPRLSASSQISCSSCHDPEIAWGDARRVSLGTDHLQGSRNSMSLLNIVSRKSFFWDGRSKSLEDQVLNPIAAHNEMNMQTPLLAKKIGDIAGYKPLFKKAYGSEQVSLDKIVKAIVAFESVIKSRQSRFDEFVRGKYTALNDEEIQGLDLFRRKARCINCHNGTYFTDEQFHNIGLTYYGREYEDLGRYNVTKLAKDVGRFKTPSLRDVMKTGPWMHNGLFDNMTGIINMYNSGMHQLDDKAKDKSDTLYPKTDIILQPLKLTKEEKQALVAFLDAITATQYKMRRPELPK</sequence>
<evidence type="ECO:0000313" key="11">
    <source>
        <dbReference type="Proteomes" id="UP001165367"/>
    </source>
</evidence>
<evidence type="ECO:0000256" key="2">
    <source>
        <dbReference type="ARBA" id="ARBA00022617"/>
    </source>
</evidence>
<protein>
    <submittedName>
        <fullName evidence="10">Cytochrome-c peroxidase</fullName>
    </submittedName>
</protein>
<dbReference type="InterPro" id="IPR009056">
    <property type="entry name" value="Cyt_c-like_dom"/>
</dbReference>
<dbReference type="InterPro" id="IPR004852">
    <property type="entry name" value="Di-haem_cyt_c_peroxidsae"/>
</dbReference>
<feature type="domain" description="Cytochrome c" evidence="9">
    <location>
        <begin position="80"/>
        <end position="188"/>
    </location>
</feature>
<dbReference type="PROSITE" id="PS51007">
    <property type="entry name" value="CYTC"/>
    <property type="match status" value="2"/>
</dbReference>
<keyword evidence="4 8" id="KW-0732">Signal</keyword>
<accession>A0ABS9KLJ7</accession>
<dbReference type="Proteomes" id="UP001165367">
    <property type="component" value="Unassembled WGS sequence"/>
</dbReference>
<keyword evidence="2 7" id="KW-0349">Heme</keyword>
<dbReference type="InterPro" id="IPR036909">
    <property type="entry name" value="Cyt_c-like_dom_sf"/>
</dbReference>
<evidence type="ECO:0000256" key="3">
    <source>
        <dbReference type="ARBA" id="ARBA00022723"/>
    </source>
</evidence>
<feature type="signal peptide" evidence="8">
    <location>
        <begin position="1"/>
        <end position="23"/>
    </location>
</feature>
<dbReference type="Gene3D" id="1.10.760.10">
    <property type="entry name" value="Cytochrome c-like domain"/>
    <property type="match status" value="2"/>
</dbReference>
<dbReference type="PANTHER" id="PTHR30600">
    <property type="entry name" value="CYTOCHROME C PEROXIDASE-RELATED"/>
    <property type="match status" value="1"/>
</dbReference>
<evidence type="ECO:0000256" key="7">
    <source>
        <dbReference type="PROSITE-ProRule" id="PRU00433"/>
    </source>
</evidence>
<dbReference type="RefSeq" id="WP_237868427.1">
    <property type="nucleotide sequence ID" value="NZ_JAKLTR010000002.1"/>
</dbReference>